<evidence type="ECO:0000313" key="3">
    <source>
        <dbReference type="Proteomes" id="UP000005233"/>
    </source>
</evidence>
<protein>
    <submittedName>
        <fullName evidence="2">Uncharacterized protein</fullName>
    </submittedName>
</protein>
<reference evidence="2 3" key="1">
    <citation type="journal article" date="2012" name="J. Bacteriol.">
        <title>Complete genome sequence of a thermophilic methanogen, Methanocella conradii HZ254, isolated from Chinese rice field soil.</title>
        <authorList>
            <person name="Lu Z."/>
            <person name="Lu Y."/>
        </authorList>
    </citation>
    <scope>NUCLEOTIDE SEQUENCE [LARGE SCALE GENOMIC DNA]</scope>
    <source>
        <strain evidence="3">DSM 24694 / JCM 17849 / CGMCC 1.5162 / HZ254</strain>
    </source>
</reference>
<dbReference type="OrthoDB" id="385436at2157"/>
<keyword evidence="1" id="KW-0812">Transmembrane</keyword>
<dbReference type="STRING" id="1041930.Mtc_2321"/>
<keyword evidence="3" id="KW-1185">Reference proteome</keyword>
<feature type="transmembrane region" description="Helical" evidence="1">
    <location>
        <begin position="58"/>
        <end position="80"/>
    </location>
</feature>
<evidence type="ECO:0000256" key="1">
    <source>
        <dbReference type="SAM" id="Phobius"/>
    </source>
</evidence>
<dbReference type="EMBL" id="CP003243">
    <property type="protein sequence ID" value="AFD01054.1"/>
    <property type="molecule type" value="Genomic_DNA"/>
</dbReference>
<keyword evidence="1" id="KW-0472">Membrane</keyword>
<dbReference type="eggNOG" id="arCOG11673">
    <property type="taxonomic scope" value="Archaea"/>
</dbReference>
<dbReference type="RefSeq" id="WP_014406885.1">
    <property type="nucleotide sequence ID" value="NC_017034.1"/>
</dbReference>
<keyword evidence="1" id="KW-1133">Transmembrane helix</keyword>
<dbReference type="AlphaFoldDB" id="H8I4W0"/>
<name>H8I4W0_METCZ</name>
<dbReference type="Proteomes" id="UP000005233">
    <property type="component" value="Chromosome"/>
</dbReference>
<feature type="transmembrane region" description="Helical" evidence="1">
    <location>
        <begin position="86"/>
        <end position="106"/>
    </location>
</feature>
<proteinExistence type="predicted"/>
<feature type="transmembrane region" description="Helical" evidence="1">
    <location>
        <begin position="156"/>
        <end position="182"/>
    </location>
</feature>
<accession>H8I4W0</accession>
<evidence type="ECO:0000313" key="2">
    <source>
        <dbReference type="EMBL" id="AFD01054.1"/>
    </source>
</evidence>
<dbReference type="HOGENOM" id="CLU_1149811_0_0_2"/>
<sequence length="241" mass="25775">MDSIASAAIKHASKRTRELLFQPLDLRFLALSSLRFPLNDRRSEELKRLTPYHKGTRILAMVAILMLLPALVLPFTSPIIGLNGVLALLFIYIAALIAVSIIVMPLEASLDAVLAIKYESGVSLSNAVRTFVGYALENPGQAASYMGAKLLLDMMLMTLVLLLFMPSLVTLIAIMLCLIKAVSAGASDVLGVAITGFLAAGALAMAAALLTMLLAVPISAFYGYYTEEAVRLMKEAAGGRE</sequence>
<dbReference type="KEGG" id="mez:Mtc_2321"/>
<gene>
    <name evidence="2" type="ordered locus">Mtc_2321</name>
</gene>
<dbReference type="GeneID" id="11972496"/>
<feature type="transmembrane region" description="Helical" evidence="1">
    <location>
        <begin position="194"/>
        <end position="225"/>
    </location>
</feature>
<organism evidence="2 3">
    <name type="scientific">Methanocella conradii (strain DSM 24694 / JCM 17849 / CGMCC 1.5162 / HZ254)</name>
    <dbReference type="NCBI Taxonomy" id="1041930"/>
    <lineage>
        <taxon>Archaea</taxon>
        <taxon>Methanobacteriati</taxon>
        <taxon>Methanobacteriota</taxon>
        <taxon>Stenosarchaea group</taxon>
        <taxon>Methanomicrobia</taxon>
        <taxon>Methanocellales</taxon>
        <taxon>Methanocellaceae</taxon>
        <taxon>Methanocella</taxon>
    </lineage>
</organism>